<feature type="domain" description="PNPLA" evidence="7">
    <location>
        <begin position="343"/>
        <end position="503"/>
    </location>
</feature>
<sequence length="618" mass="67067">MVAPVLRKTGSHFFTRRSGRVFASAGAAFQIRLVIARMMDAVRARLRNLPFFAGLGAETLDAIADASTWQSLAGGWEVFSQGAPSDALHINLTGRLIVVRESPEGADDEVVGYIRAGEPVGEMSILSGEPHSASVYALRDTELLSIPRDSVDHLIREHGDFAAALARIVLTRARRPQTSFQQSAPRIFAVIATSPSIDVDARVKELAHRVAAYKVNATWLGCNSEPPETSEFDLTENAHDVVLLAARVDQSPWYRFVLRHADRFLVLARRDSRPSKPFPLTSDAGARARKFRLVDLVLLHEGAHSGRTAEWMEAVGAVRVVNIRDSACVDRLARIISGKSVGLVLSGGGARAYAHIGAVKAMREAGVPIDFICGASMGAVVAACVAMGWSQEDMETRIRDAFVASNPLGDHVLPVVALTRGGRVEERLKRNFDDTLIENLSVPFFCVSSDIVNGAVRVHNRGRLRTALRASIALPGILPPVIDDHALLVDGAVVNNFPTDIMTTLHRGLTIGVDVAREGVIDIEAFRDPPGFFSWIASNGFSDAPPIVSLLMRSATARREHLEMPRPADIMITPPVPGVELRDWKRYEIAVTDGYRAAKAAIDEHWASLAPIISAAGR</sequence>
<dbReference type="GO" id="GO:0004622">
    <property type="term" value="F:phosphatidylcholine lysophospholipase activity"/>
    <property type="evidence" value="ECO:0007669"/>
    <property type="project" value="UniProtKB-ARBA"/>
</dbReference>
<name>A0A2S7K1V5_9PROT</name>
<gene>
    <name evidence="8" type="ORF">CW354_19410</name>
</gene>
<dbReference type="InterPro" id="IPR000595">
    <property type="entry name" value="cNMP-bd_dom"/>
</dbReference>
<feature type="domain" description="Cyclic nucleotide-binding" evidence="6">
    <location>
        <begin position="51"/>
        <end position="155"/>
    </location>
</feature>
<dbReference type="PROSITE" id="PS50042">
    <property type="entry name" value="CNMP_BINDING_3"/>
    <property type="match status" value="1"/>
</dbReference>
<reference evidence="8 9" key="1">
    <citation type="submission" date="2017-12" db="EMBL/GenBank/DDBJ databases">
        <authorList>
            <person name="Hurst M.R.H."/>
        </authorList>
    </citation>
    <scope>NUCLEOTIDE SEQUENCE [LARGE SCALE GENOMIC DNA]</scope>
    <source>
        <strain evidence="8 9">SY-3-19</strain>
    </source>
</reference>
<evidence type="ECO:0000256" key="2">
    <source>
        <dbReference type="ARBA" id="ARBA00022801"/>
    </source>
</evidence>
<dbReference type="SUPFAM" id="SSF52151">
    <property type="entry name" value="FabD/lysophospholipase-like"/>
    <property type="match status" value="1"/>
</dbReference>
<dbReference type="Proteomes" id="UP000239504">
    <property type="component" value="Unassembled WGS sequence"/>
</dbReference>
<dbReference type="PANTHER" id="PTHR14226">
    <property type="entry name" value="NEUROPATHY TARGET ESTERASE/SWISS CHEESE D.MELANOGASTER"/>
    <property type="match status" value="1"/>
</dbReference>
<comment type="similarity">
    <text evidence="1">Belongs to the NTE family.</text>
</comment>
<organism evidence="8 9">
    <name type="scientific">Hyphococcus luteus</name>
    <dbReference type="NCBI Taxonomy" id="2058213"/>
    <lineage>
        <taxon>Bacteria</taxon>
        <taxon>Pseudomonadati</taxon>
        <taxon>Pseudomonadota</taxon>
        <taxon>Alphaproteobacteria</taxon>
        <taxon>Parvularculales</taxon>
        <taxon>Parvularculaceae</taxon>
        <taxon>Hyphococcus</taxon>
    </lineage>
</organism>
<dbReference type="Pfam" id="PF01734">
    <property type="entry name" value="Patatin"/>
    <property type="match status" value="1"/>
</dbReference>
<evidence type="ECO:0000256" key="1">
    <source>
        <dbReference type="ARBA" id="ARBA00006636"/>
    </source>
</evidence>
<evidence type="ECO:0000256" key="4">
    <source>
        <dbReference type="ARBA" id="ARBA00023098"/>
    </source>
</evidence>
<dbReference type="SUPFAM" id="SSF51206">
    <property type="entry name" value="cAMP-binding domain-like"/>
    <property type="match status" value="1"/>
</dbReference>
<keyword evidence="2 5" id="KW-0378">Hydrolase</keyword>
<dbReference type="InterPro" id="IPR050301">
    <property type="entry name" value="NTE"/>
</dbReference>
<dbReference type="InterPro" id="IPR016035">
    <property type="entry name" value="Acyl_Trfase/lysoPLipase"/>
</dbReference>
<evidence type="ECO:0000259" key="7">
    <source>
        <dbReference type="PROSITE" id="PS51635"/>
    </source>
</evidence>
<keyword evidence="3 5" id="KW-0442">Lipid degradation</keyword>
<protein>
    <submittedName>
        <fullName evidence="8">Cyclic nucleotide-binding protein</fullName>
    </submittedName>
</protein>
<dbReference type="SMART" id="SM00100">
    <property type="entry name" value="cNMP"/>
    <property type="match status" value="1"/>
</dbReference>
<feature type="short sequence motif" description="GXSXG" evidence="5">
    <location>
        <begin position="374"/>
        <end position="378"/>
    </location>
</feature>
<dbReference type="PANTHER" id="PTHR14226:SF29">
    <property type="entry name" value="NEUROPATHY TARGET ESTERASE SWS"/>
    <property type="match status" value="1"/>
</dbReference>
<dbReference type="InterPro" id="IPR014710">
    <property type="entry name" value="RmlC-like_jellyroll"/>
</dbReference>
<dbReference type="EMBL" id="PJCH01000015">
    <property type="protein sequence ID" value="PQA86495.1"/>
    <property type="molecule type" value="Genomic_DNA"/>
</dbReference>
<dbReference type="PROSITE" id="PS51635">
    <property type="entry name" value="PNPLA"/>
    <property type="match status" value="1"/>
</dbReference>
<feature type="short sequence motif" description="DGA/G" evidence="5">
    <location>
        <begin position="490"/>
        <end position="492"/>
    </location>
</feature>
<proteinExistence type="inferred from homology"/>
<evidence type="ECO:0000313" key="8">
    <source>
        <dbReference type="EMBL" id="PQA86495.1"/>
    </source>
</evidence>
<feature type="active site" description="Proton acceptor" evidence="5">
    <location>
        <position position="490"/>
    </location>
</feature>
<dbReference type="Pfam" id="PF00027">
    <property type="entry name" value="cNMP_binding"/>
    <property type="match status" value="1"/>
</dbReference>
<dbReference type="InterPro" id="IPR018490">
    <property type="entry name" value="cNMP-bd_dom_sf"/>
</dbReference>
<dbReference type="CDD" id="cd00038">
    <property type="entry name" value="CAP_ED"/>
    <property type="match status" value="1"/>
</dbReference>
<comment type="caution">
    <text evidence="8">The sequence shown here is derived from an EMBL/GenBank/DDBJ whole genome shotgun (WGS) entry which is preliminary data.</text>
</comment>
<dbReference type="InterPro" id="IPR002641">
    <property type="entry name" value="PNPLA_dom"/>
</dbReference>
<evidence type="ECO:0000259" key="6">
    <source>
        <dbReference type="PROSITE" id="PS50042"/>
    </source>
</evidence>
<feature type="active site" description="Nucleophile" evidence="5">
    <location>
        <position position="376"/>
    </location>
</feature>
<dbReference type="Gene3D" id="2.60.120.10">
    <property type="entry name" value="Jelly Rolls"/>
    <property type="match status" value="1"/>
</dbReference>
<evidence type="ECO:0000313" key="9">
    <source>
        <dbReference type="Proteomes" id="UP000239504"/>
    </source>
</evidence>
<dbReference type="AlphaFoldDB" id="A0A2S7K1V5"/>
<evidence type="ECO:0000256" key="3">
    <source>
        <dbReference type="ARBA" id="ARBA00022963"/>
    </source>
</evidence>
<keyword evidence="9" id="KW-1185">Reference proteome</keyword>
<evidence type="ECO:0000256" key="5">
    <source>
        <dbReference type="PROSITE-ProRule" id="PRU01161"/>
    </source>
</evidence>
<accession>A0A2S7K1V5</accession>
<dbReference type="CDD" id="cd07205">
    <property type="entry name" value="Pat_PNPLA6_PNPLA7_NTE1_like"/>
    <property type="match status" value="1"/>
</dbReference>
<comment type="caution">
    <text evidence="5">Lacks conserved residue(s) required for the propagation of feature annotation.</text>
</comment>
<keyword evidence="4 5" id="KW-0443">Lipid metabolism</keyword>
<dbReference type="Gene3D" id="3.40.1090.10">
    <property type="entry name" value="Cytosolic phospholipase A2 catalytic domain"/>
    <property type="match status" value="2"/>
</dbReference>
<dbReference type="GO" id="GO:0016042">
    <property type="term" value="P:lipid catabolic process"/>
    <property type="evidence" value="ECO:0007669"/>
    <property type="project" value="UniProtKB-UniRule"/>
</dbReference>